<keyword evidence="3" id="KW-0238">DNA-binding</keyword>
<dbReference type="OrthoDB" id="7873969at2"/>
<dbReference type="Gene3D" id="1.10.150.130">
    <property type="match status" value="1"/>
</dbReference>
<dbReference type="InterPro" id="IPR050090">
    <property type="entry name" value="Tyrosine_recombinase_XerCD"/>
</dbReference>
<evidence type="ECO:0000313" key="6">
    <source>
        <dbReference type="EMBL" id="SDE46290.1"/>
    </source>
</evidence>
<dbReference type="EMBL" id="FNAP01000007">
    <property type="protein sequence ID" value="SDE46290.1"/>
    <property type="molecule type" value="Genomic_DNA"/>
</dbReference>
<dbReference type="AlphaFoldDB" id="A0A1G7D5L1"/>
<name>A0A1G7D5L1_9PROT</name>
<dbReference type="InterPro" id="IPR011010">
    <property type="entry name" value="DNA_brk_join_enz"/>
</dbReference>
<reference evidence="6 7" key="1">
    <citation type="submission" date="2016-10" db="EMBL/GenBank/DDBJ databases">
        <authorList>
            <person name="de Groot N.N."/>
        </authorList>
    </citation>
    <scope>NUCLEOTIDE SEQUENCE [LARGE SCALE GENOMIC DNA]</scope>
    <source>
        <strain evidence="6 7">ATCC 700224</strain>
    </source>
</reference>
<dbReference type="SUPFAM" id="SSF56349">
    <property type="entry name" value="DNA breaking-rejoining enzymes"/>
    <property type="match status" value="1"/>
</dbReference>
<dbReference type="GO" id="GO:0003677">
    <property type="term" value="F:DNA binding"/>
    <property type="evidence" value="ECO:0007669"/>
    <property type="project" value="UniProtKB-KW"/>
</dbReference>
<protein>
    <submittedName>
        <fullName evidence="6">Phage integrase family protein</fullName>
    </submittedName>
</protein>
<accession>A0A1G7D5L1</accession>
<dbReference type="Pfam" id="PF00589">
    <property type="entry name" value="Phage_integrase"/>
    <property type="match status" value="1"/>
</dbReference>
<evidence type="ECO:0000256" key="4">
    <source>
        <dbReference type="ARBA" id="ARBA00023172"/>
    </source>
</evidence>
<dbReference type="GO" id="GO:0015074">
    <property type="term" value="P:DNA integration"/>
    <property type="evidence" value="ECO:0007669"/>
    <property type="project" value="UniProtKB-KW"/>
</dbReference>
<dbReference type="GO" id="GO:0006310">
    <property type="term" value="P:DNA recombination"/>
    <property type="evidence" value="ECO:0007669"/>
    <property type="project" value="UniProtKB-KW"/>
</dbReference>
<dbReference type="RefSeq" id="WP_092785953.1">
    <property type="nucleotide sequence ID" value="NZ_FNAP01000007.1"/>
</dbReference>
<evidence type="ECO:0000259" key="5">
    <source>
        <dbReference type="PROSITE" id="PS51898"/>
    </source>
</evidence>
<evidence type="ECO:0000313" key="7">
    <source>
        <dbReference type="Proteomes" id="UP000199412"/>
    </source>
</evidence>
<dbReference type="InterPro" id="IPR010998">
    <property type="entry name" value="Integrase_recombinase_N"/>
</dbReference>
<keyword evidence="2" id="KW-0229">DNA integration</keyword>
<evidence type="ECO:0000256" key="1">
    <source>
        <dbReference type="ARBA" id="ARBA00008857"/>
    </source>
</evidence>
<dbReference type="PANTHER" id="PTHR30349:SF41">
    <property type="entry name" value="INTEGRASE_RECOMBINASE PROTEIN MJ0367-RELATED"/>
    <property type="match status" value="1"/>
</dbReference>
<gene>
    <name evidence="6" type="ORF">SAMN05421720_10727</name>
</gene>
<dbReference type="Gene3D" id="1.10.443.10">
    <property type="entry name" value="Intergrase catalytic core"/>
    <property type="match status" value="1"/>
</dbReference>
<dbReference type="InterPro" id="IPR013762">
    <property type="entry name" value="Integrase-like_cat_sf"/>
</dbReference>
<proteinExistence type="inferred from homology"/>
<organism evidence="6 7">
    <name type="scientific">Rhodospira trueperi</name>
    <dbReference type="NCBI Taxonomy" id="69960"/>
    <lineage>
        <taxon>Bacteria</taxon>
        <taxon>Pseudomonadati</taxon>
        <taxon>Pseudomonadota</taxon>
        <taxon>Alphaproteobacteria</taxon>
        <taxon>Rhodospirillales</taxon>
        <taxon>Rhodospirillaceae</taxon>
        <taxon>Rhodospira</taxon>
    </lineage>
</organism>
<evidence type="ECO:0000256" key="3">
    <source>
        <dbReference type="ARBA" id="ARBA00023125"/>
    </source>
</evidence>
<comment type="similarity">
    <text evidence="1">Belongs to the 'phage' integrase family.</text>
</comment>
<dbReference type="Proteomes" id="UP000199412">
    <property type="component" value="Unassembled WGS sequence"/>
</dbReference>
<keyword evidence="4" id="KW-0233">DNA recombination</keyword>
<keyword evidence="7" id="KW-1185">Reference proteome</keyword>
<dbReference type="STRING" id="69960.SAMN05421720_10727"/>
<dbReference type="PROSITE" id="PS51898">
    <property type="entry name" value="TYR_RECOMBINASE"/>
    <property type="match status" value="1"/>
</dbReference>
<dbReference type="PANTHER" id="PTHR30349">
    <property type="entry name" value="PHAGE INTEGRASE-RELATED"/>
    <property type="match status" value="1"/>
</dbReference>
<dbReference type="InterPro" id="IPR002104">
    <property type="entry name" value="Integrase_catalytic"/>
</dbReference>
<evidence type="ECO:0000256" key="2">
    <source>
        <dbReference type="ARBA" id="ARBA00022908"/>
    </source>
</evidence>
<sequence length="361" mass="40515">MPVYRIKGIKRVRNPRTGAVYLYHRGTGKRLRQTEGTAAFLEEVAALDREVQDRPSEPKSPAGTWGWLRELYLASPKYAQLAPRTRKGYRTVLDYLAEPNPDRPGKGMNAVPLDRIDSPSVMRLRDATHERHGWRQANLVLAVISLVWNWGRPYGYVTGPNPAEKIPRIKRPRDKPAANRPWTDDELAAVLAAAPTGVREAVALGAYTGLRQGDVLALPWSAIEDGWLRWRQSKTGEEVWIPVHRDLAAILSRAERRATMIVAGARDRRPYSGDGFRTLFFRLIRKLEADGRIGHGLTFHGLRHGLATRLADAGADDRTIAAITGHKQVSMVQHYTRTADKRRRARAGMDLLEGGKPEDKP</sequence>
<feature type="domain" description="Tyr recombinase" evidence="5">
    <location>
        <begin position="177"/>
        <end position="348"/>
    </location>
</feature>